<keyword evidence="2" id="KW-0201">Cytochrome c-type biogenesis</keyword>
<dbReference type="GO" id="GO:0017004">
    <property type="term" value="P:cytochrome complex assembly"/>
    <property type="evidence" value="ECO:0007669"/>
    <property type="project" value="UniProtKB-KW"/>
</dbReference>
<dbReference type="PROSITE" id="PS00194">
    <property type="entry name" value="THIOREDOXIN_1"/>
    <property type="match status" value="1"/>
</dbReference>
<reference evidence="7 8" key="1">
    <citation type="submission" date="2019-03" db="EMBL/GenBank/DDBJ databases">
        <title>Genomic Encyclopedia of Type Strains, Phase IV (KMG-IV): sequencing the most valuable type-strain genomes for metagenomic binning, comparative biology and taxonomic classification.</title>
        <authorList>
            <person name="Goeker M."/>
        </authorList>
    </citation>
    <scope>NUCLEOTIDE SEQUENCE [LARGE SCALE GENOMIC DNA]</scope>
    <source>
        <strain evidence="7 8">DSM 15505</strain>
    </source>
</reference>
<dbReference type="Pfam" id="PF08534">
    <property type="entry name" value="Redoxin"/>
    <property type="match status" value="1"/>
</dbReference>
<protein>
    <submittedName>
        <fullName evidence="7">Thiol-disulfide isomerase/thioredoxin</fullName>
    </submittedName>
</protein>
<dbReference type="InterPro" id="IPR017937">
    <property type="entry name" value="Thioredoxin_CS"/>
</dbReference>
<keyword evidence="7" id="KW-0413">Isomerase</keyword>
<keyword evidence="8" id="KW-1185">Reference proteome</keyword>
<evidence type="ECO:0000256" key="4">
    <source>
        <dbReference type="ARBA" id="ARBA00023284"/>
    </source>
</evidence>
<dbReference type="AlphaFoldDB" id="A0A4R7JU70"/>
<evidence type="ECO:0000256" key="2">
    <source>
        <dbReference type="ARBA" id="ARBA00022748"/>
    </source>
</evidence>
<dbReference type="GO" id="GO:0005886">
    <property type="term" value="C:plasma membrane"/>
    <property type="evidence" value="ECO:0007669"/>
    <property type="project" value="InterPro"/>
</dbReference>
<sequence>MSSIAVGPLSLSVAHVLIIAAFVVALLVGAVAGRRDQVKVGGPLADILLWSLLCARIGFVALYFEHYWDDPLGIIDIRDGGFHLLSGLIGCAIATTYQLWRHPSVRGALGIAVTTGILLWALPWGLITLMQVQGQGIPEVTVESRDGEARALDTMADGRPMVVNLWASWCPPCVREMPVLEKAQEAQEDIAFVFVNQGEGPPTVNSFLDEHGLTLRNVVLDRRREVASNTGNQGLPTTLFYNASGQLVTTHYGELSSATLADNLSEFETNTGDNN</sequence>
<proteinExistence type="predicted"/>
<evidence type="ECO:0000256" key="3">
    <source>
        <dbReference type="ARBA" id="ARBA00023157"/>
    </source>
</evidence>
<dbReference type="GO" id="GO:0030313">
    <property type="term" value="C:cell envelope"/>
    <property type="evidence" value="ECO:0007669"/>
    <property type="project" value="UniProtKB-SubCell"/>
</dbReference>
<dbReference type="RefSeq" id="WP_133735822.1">
    <property type="nucleotide sequence ID" value="NZ_SOAX01000003.1"/>
</dbReference>
<gene>
    <name evidence="7" type="ORF">DES49_1545</name>
</gene>
<evidence type="ECO:0000256" key="5">
    <source>
        <dbReference type="SAM" id="Phobius"/>
    </source>
</evidence>
<dbReference type="InterPro" id="IPR001640">
    <property type="entry name" value="Lgt"/>
</dbReference>
<dbReference type="InterPro" id="IPR036249">
    <property type="entry name" value="Thioredoxin-like_sf"/>
</dbReference>
<feature type="transmembrane region" description="Helical" evidence="5">
    <location>
        <begin position="44"/>
        <end position="64"/>
    </location>
</feature>
<keyword evidence="5" id="KW-1133">Transmembrane helix</keyword>
<dbReference type="InterPro" id="IPR013740">
    <property type="entry name" value="Redoxin"/>
</dbReference>
<dbReference type="PROSITE" id="PS51352">
    <property type="entry name" value="THIOREDOXIN_2"/>
    <property type="match status" value="1"/>
</dbReference>
<keyword evidence="3" id="KW-1015">Disulfide bond</keyword>
<dbReference type="CDD" id="cd02966">
    <property type="entry name" value="TlpA_like_family"/>
    <property type="match status" value="1"/>
</dbReference>
<name>A0A4R7JU70_9GAMM</name>
<dbReference type="Proteomes" id="UP000295830">
    <property type="component" value="Unassembled WGS sequence"/>
</dbReference>
<dbReference type="Gene3D" id="3.40.30.10">
    <property type="entry name" value="Glutaredoxin"/>
    <property type="match status" value="1"/>
</dbReference>
<evidence type="ECO:0000259" key="6">
    <source>
        <dbReference type="PROSITE" id="PS51352"/>
    </source>
</evidence>
<dbReference type="GO" id="GO:0008961">
    <property type="term" value="F:phosphatidylglycerol-prolipoprotein diacylglyceryl transferase activity"/>
    <property type="evidence" value="ECO:0007669"/>
    <property type="project" value="InterPro"/>
</dbReference>
<feature type="transmembrane region" description="Helical" evidence="5">
    <location>
        <begin position="107"/>
        <end position="127"/>
    </location>
</feature>
<keyword evidence="5" id="KW-0812">Transmembrane</keyword>
<evidence type="ECO:0000313" key="7">
    <source>
        <dbReference type="EMBL" id="TDT41454.1"/>
    </source>
</evidence>
<accession>A0A4R7JU70</accession>
<keyword evidence="5" id="KW-0472">Membrane</keyword>
<feature type="domain" description="Thioredoxin" evidence="6">
    <location>
        <begin position="131"/>
        <end position="269"/>
    </location>
</feature>
<dbReference type="GO" id="GO:0015036">
    <property type="term" value="F:disulfide oxidoreductase activity"/>
    <property type="evidence" value="ECO:0007669"/>
    <property type="project" value="UniProtKB-ARBA"/>
</dbReference>
<dbReference type="InterPro" id="IPR050553">
    <property type="entry name" value="Thioredoxin_ResA/DsbE_sf"/>
</dbReference>
<feature type="transmembrane region" description="Helical" evidence="5">
    <location>
        <begin position="84"/>
        <end position="100"/>
    </location>
</feature>
<dbReference type="PANTHER" id="PTHR42852">
    <property type="entry name" value="THIOL:DISULFIDE INTERCHANGE PROTEIN DSBE"/>
    <property type="match status" value="1"/>
</dbReference>
<dbReference type="GO" id="GO:0016853">
    <property type="term" value="F:isomerase activity"/>
    <property type="evidence" value="ECO:0007669"/>
    <property type="project" value="UniProtKB-KW"/>
</dbReference>
<dbReference type="EMBL" id="SOAX01000003">
    <property type="protein sequence ID" value="TDT41454.1"/>
    <property type="molecule type" value="Genomic_DNA"/>
</dbReference>
<dbReference type="GO" id="GO:0042158">
    <property type="term" value="P:lipoprotein biosynthetic process"/>
    <property type="evidence" value="ECO:0007669"/>
    <property type="project" value="InterPro"/>
</dbReference>
<evidence type="ECO:0000313" key="8">
    <source>
        <dbReference type="Proteomes" id="UP000295830"/>
    </source>
</evidence>
<dbReference type="Pfam" id="PF01790">
    <property type="entry name" value="LGT"/>
    <property type="match status" value="1"/>
</dbReference>
<evidence type="ECO:0000256" key="1">
    <source>
        <dbReference type="ARBA" id="ARBA00004196"/>
    </source>
</evidence>
<dbReference type="InterPro" id="IPR013766">
    <property type="entry name" value="Thioredoxin_domain"/>
</dbReference>
<keyword evidence="4" id="KW-0676">Redox-active center</keyword>
<comment type="caution">
    <text evidence="7">The sequence shown here is derived from an EMBL/GenBank/DDBJ whole genome shotgun (WGS) entry which is preliminary data.</text>
</comment>
<comment type="subcellular location">
    <subcellularLocation>
        <location evidence="1">Cell envelope</location>
    </subcellularLocation>
</comment>
<organism evidence="7 8">
    <name type="scientific">Halospina denitrificans</name>
    <dbReference type="NCBI Taxonomy" id="332522"/>
    <lineage>
        <taxon>Bacteria</taxon>
        <taxon>Pseudomonadati</taxon>
        <taxon>Pseudomonadota</taxon>
        <taxon>Gammaproteobacteria</taxon>
        <taxon>Halospina</taxon>
    </lineage>
</organism>
<dbReference type="SUPFAM" id="SSF52833">
    <property type="entry name" value="Thioredoxin-like"/>
    <property type="match status" value="1"/>
</dbReference>
<dbReference type="PANTHER" id="PTHR42852:SF6">
    <property type="entry name" value="THIOL:DISULFIDE INTERCHANGE PROTEIN DSBE"/>
    <property type="match status" value="1"/>
</dbReference>
<feature type="transmembrane region" description="Helical" evidence="5">
    <location>
        <begin position="12"/>
        <end position="32"/>
    </location>
</feature>
<dbReference type="OrthoDB" id="9799347at2"/>